<keyword evidence="3" id="KW-1185">Reference proteome</keyword>
<name>A0A2U1T953_9CORY</name>
<keyword evidence="1" id="KW-0472">Membrane</keyword>
<gene>
    <name evidence="2" type="ORF">DF222_00905</name>
</gene>
<accession>A0A2U1T953</accession>
<evidence type="ECO:0000256" key="1">
    <source>
        <dbReference type="SAM" id="Phobius"/>
    </source>
</evidence>
<dbReference type="EMBL" id="QEEZ01000002">
    <property type="protein sequence ID" value="PWC02537.1"/>
    <property type="molecule type" value="Genomic_DNA"/>
</dbReference>
<evidence type="ECO:0000313" key="3">
    <source>
        <dbReference type="Proteomes" id="UP000244989"/>
    </source>
</evidence>
<organism evidence="2 3">
    <name type="scientific">Corynebacterium yudongzhengii</name>
    <dbReference type="NCBI Taxonomy" id="2080740"/>
    <lineage>
        <taxon>Bacteria</taxon>
        <taxon>Bacillati</taxon>
        <taxon>Actinomycetota</taxon>
        <taxon>Actinomycetes</taxon>
        <taxon>Mycobacteriales</taxon>
        <taxon>Corynebacteriaceae</taxon>
        <taxon>Corynebacterium</taxon>
    </lineage>
</organism>
<keyword evidence="1" id="KW-0812">Transmembrane</keyword>
<dbReference type="InterPro" id="IPR021903">
    <property type="entry name" value="DUF3515"/>
</dbReference>
<proteinExistence type="predicted"/>
<reference evidence="3" key="1">
    <citation type="submission" date="2018-04" db="EMBL/GenBank/DDBJ databases">
        <authorList>
            <person name="Liu S."/>
            <person name="Wang Z."/>
            <person name="Li J."/>
        </authorList>
    </citation>
    <scope>NUCLEOTIDE SEQUENCE [LARGE SCALE GENOMIC DNA]</scope>
    <source>
        <strain evidence="3">2189</strain>
    </source>
</reference>
<keyword evidence="1" id="KW-1133">Transmembrane helix</keyword>
<protein>
    <submittedName>
        <fullName evidence="2">DUF3515 domain-containing protein</fullName>
    </submittedName>
</protein>
<dbReference type="RefSeq" id="WP_108431648.1">
    <property type="nucleotide sequence ID" value="NZ_CP026947.1"/>
</dbReference>
<comment type="caution">
    <text evidence="2">The sequence shown here is derived from an EMBL/GenBank/DDBJ whole genome shotgun (WGS) entry which is preliminary data.</text>
</comment>
<dbReference type="Pfam" id="PF12028">
    <property type="entry name" value="DUF3515"/>
    <property type="match status" value="2"/>
</dbReference>
<evidence type="ECO:0000313" key="2">
    <source>
        <dbReference type="EMBL" id="PWC02537.1"/>
    </source>
</evidence>
<dbReference type="Proteomes" id="UP000244989">
    <property type="component" value="Unassembled WGS sequence"/>
</dbReference>
<feature type="transmembrane region" description="Helical" evidence="1">
    <location>
        <begin position="17"/>
        <end position="37"/>
    </location>
</feature>
<dbReference type="OrthoDB" id="4422435at2"/>
<dbReference type="AlphaFoldDB" id="A0A2U1T953"/>
<dbReference type="KEGG" id="cyz:C3B44_06435"/>
<sequence>MSSTARSSTAVPQFNRTLIYISLGIAVVFIVAVLVGARIISEQAGDQPVAMSDLPAPEADSQECSELISQLPDELLGHDRAEIAEPAPAGAAAWQSSSLERITLRCGIDLPFQYTEYASTHDIDGVEWLRVDDMTPESDMSTWYAVDRSPVVAVTADGRALDGADNPVEDLGGVVGELPEHNHDPHPAPLSELEPAAEDASDACRSLGTELPDILADGWTHATTSQGDTAVWANEGAEPIVVRCGVAPPPNYQPGEQLTQIDDIPWFEDERLVNGSTASYWYALGRETDIAVSVPQSAASEALPALGSAITAATEEQ</sequence>